<dbReference type="PANTHER" id="PTHR30055">
    <property type="entry name" value="HTH-TYPE TRANSCRIPTIONAL REGULATOR RUTR"/>
    <property type="match status" value="1"/>
</dbReference>
<feature type="domain" description="HTH tetR-type" evidence="5">
    <location>
        <begin position="11"/>
        <end position="71"/>
    </location>
</feature>
<dbReference type="InterPro" id="IPR001647">
    <property type="entry name" value="HTH_TetR"/>
</dbReference>
<dbReference type="InterPro" id="IPR041678">
    <property type="entry name" value="TetR_C_16"/>
</dbReference>
<dbReference type="InterPro" id="IPR036271">
    <property type="entry name" value="Tet_transcr_reg_TetR-rel_C_sf"/>
</dbReference>
<proteinExistence type="predicted"/>
<accession>A0A1G7AZ41</accession>
<dbReference type="Gene3D" id="1.10.10.60">
    <property type="entry name" value="Homeodomain-like"/>
    <property type="match status" value="1"/>
</dbReference>
<dbReference type="Gene3D" id="1.10.357.10">
    <property type="entry name" value="Tetracycline Repressor, domain 2"/>
    <property type="match status" value="1"/>
</dbReference>
<dbReference type="AlphaFoldDB" id="A0A1G7AZ41"/>
<feature type="DNA-binding region" description="H-T-H motif" evidence="4">
    <location>
        <begin position="34"/>
        <end position="53"/>
    </location>
</feature>
<evidence type="ECO:0000256" key="3">
    <source>
        <dbReference type="ARBA" id="ARBA00023163"/>
    </source>
</evidence>
<dbReference type="InterPro" id="IPR050109">
    <property type="entry name" value="HTH-type_TetR-like_transc_reg"/>
</dbReference>
<evidence type="ECO:0000256" key="4">
    <source>
        <dbReference type="PROSITE-ProRule" id="PRU00335"/>
    </source>
</evidence>
<evidence type="ECO:0000256" key="1">
    <source>
        <dbReference type="ARBA" id="ARBA00023015"/>
    </source>
</evidence>
<dbReference type="GO" id="GO:0000976">
    <property type="term" value="F:transcription cis-regulatory region binding"/>
    <property type="evidence" value="ECO:0007669"/>
    <property type="project" value="TreeGrafter"/>
</dbReference>
<dbReference type="Pfam" id="PF00440">
    <property type="entry name" value="TetR_N"/>
    <property type="match status" value="1"/>
</dbReference>
<dbReference type="PANTHER" id="PTHR30055:SF234">
    <property type="entry name" value="HTH-TYPE TRANSCRIPTIONAL REGULATOR BETI"/>
    <property type="match status" value="1"/>
</dbReference>
<dbReference type="SUPFAM" id="SSF46689">
    <property type="entry name" value="Homeodomain-like"/>
    <property type="match status" value="1"/>
</dbReference>
<evidence type="ECO:0000313" key="6">
    <source>
        <dbReference type="EMBL" id="SDE20089.1"/>
    </source>
</evidence>
<gene>
    <name evidence="6" type="ORF">SAMN05192589_113112</name>
</gene>
<evidence type="ECO:0000259" key="5">
    <source>
        <dbReference type="PROSITE" id="PS50977"/>
    </source>
</evidence>
<sequence length="190" mass="20808">MPPRSVTSRSQPTRDRILDAARALFATHGYEGTTLRDVALRAGANVALVIRYYESKEALFAQAARFELKLPDLAALDPQAMGEQLVSHFLSIWEDEATGRQLVALLKAAVSHAAAKARMQEIFQSQLLAAVQTLGCKPPEAKTRAALIASQMLGLALVRYVLELPSASLDRPTTIRVLGRTVQRYLTEPL</sequence>
<dbReference type="Pfam" id="PF17920">
    <property type="entry name" value="TetR_C_16"/>
    <property type="match status" value="1"/>
</dbReference>
<keyword evidence="1" id="KW-0805">Transcription regulation</keyword>
<dbReference type="EMBL" id="FMZC01000013">
    <property type="protein sequence ID" value="SDE20089.1"/>
    <property type="molecule type" value="Genomic_DNA"/>
</dbReference>
<organism evidence="6 7">
    <name type="scientific">Paracidovorax valerianellae</name>
    <dbReference type="NCBI Taxonomy" id="187868"/>
    <lineage>
        <taxon>Bacteria</taxon>
        <taxon>Pseudomonadati</taxon>
        <taxon>Pseudomonadota</taxon>
        <taxon>Betaproteobacteria</taxon>
        <taxon>Burkholderiales</taxon>
        <taxon>Comamonadaceae</taxon>
        <taxon>Paracidovorax</taxon>
    </lineage>
</organism>
<dbReference type="GO" id="GO:0003700">
    <property type="term" value="F:DNA-binding transcription factor activity"/>
    <property type="evidence" value="ECO:0007669"/>
    <property type="project" value="TreeGrafter"/>
</dbReference>
<dbReference type="RefSeq" id="WP_092745205.1">
    <property type="nucleotide sequence ID" value="NZ_FMZC01000013.1"/>
</dbReference>
<dbReference type="PROSITE" id="PS50977">
    <property type="entry name" value="HTH_TETR_2"/>
    <property type="match status" value="1"/>
</dbReference>
<dbReference type="OrthoDB" id="8595767at2"/>
<reference evidence="6 7" key="1">
    <citation type="submission" date="2016-10" db="EMBL/GenBank/DDBJ databases">
        <authorList>
            <person name="de Groot N.N."/>
        </authorList>
    </citation>
    <scope>NUCLEOTIDE SEQUENCE [LARGE SCALE GENOMIC DNA]</scope>
    <source>
        <strain evidence="6 7">DSM 16619</strain>
    </source>
</reference>
<evidence type="ECO:0000256" key="2">
    <source>
        <dbReference type="ARBA" id="ARBA00023125"/>
    </source>
</evidence>
<keyword evidence="3" id="KW-0804">Transcription</keyword>
<dbReference type="Proteomes" id="UP000198781">
    <property type="component" value="Unassembled WGS sequence"/>
</dbReference>
<keyword evidence="2 4" id="KW-0238">DNA-binding</keyword>
<name>A0A1G7AZ41_9BURK</name>
<keyword evidence="7" id="KW-1185">Reference proteome</keyword>
<dbReference type="SUPFAM" id="SSF48498">
    <property type="entry name" value="Tetracyclin repressor-like, C-terminal domain"/>
    <property type="match status" value="1"/>
</dbReference>
<dbReference type="InterPro" id="IPR009057">
    <property type="entry name" value="Homeodomain-like_sf"/>
</dbReference>
<dbReference type="PRINTS" id="PR00455">
    <property type="entry name" value="HTHTETR"/>
</dbReference>
<dbReference type="STRING" id="187868.SAMN05192589_113112"/>
<evidence type="ECO:0000313" key="7">
    <source>
        <dbReference type="Proteomes" id="UP000198781"/>
    </source>
</evidence>
<protein>
    <submittedName>
        <fullName evidence="6">Transcriptional regulator, TetR family</fullName>
    </submittedName>
</protein>